<feature type="transmembrane region" description="Helical" evidence="1">
    <location>
        <begin position="131"/>
        <end position="156"/>
    </location>
</feature>
<dbReference type="InterPro" id="IPR010288">
    <property type="entry name" value="EcsB_ABC"/>
</dbReference>
<feature type="transmembrane region" description="Helical" evidence="1">
    <location>
        <begin position="177"/>
        <end position="208"/>
    </location>
</feature>
<name>A0A2V3WBJ4_9BACI</name>
<organism evidence="2 3">
    <name type="scientific">Streptohalobacillus salinus</name>
    <dbReference type="NCBI Taxonomy" id="621096"/>
    <lineage>
        <taxon>Bacteria</taxon>
        <taxon>Bacillati</taxon>
        <taxon>Bacillota</taxon>
        <taxon>Bacilli</taxon>
        <taxon>Bacillales</taxon>
        <taxon>Bacillaceae</taxon>
        <taxon>Streptohalobacillus</taxon>
    </lineage>
</organism>
<feature type="transmembrane region" description="Helical" evidence="1">
    <location>
        <begin position="372"/>
        <end position="395"/>
    </location>
</feature>
<dbReference type="OrthoDB" id="2447941at2"/>
<dbReference type="Proteomes" id="UP000247922">
    <property type="component" value="Unassembled WGS sequence"/>
</dbReference>
<dbReference type="GO" id="GO:0016020">
    <property type="term" value="C:membrane"/>
    <property type="evidence" value="ECO:0007669"/>
    <property type="project" value="InterPro"/>
</dbReference>
<reference evidence="2 3" key="1">
    <citation type="submission" date="2018-05" db="EMBL/GenBank/DDBJ databases">
        <title>Genomic Encyclopedia of Type Strains, Phase IV (KMG-IV): sequencing the most valuable type-strain genomes for metagenomic binning, comparative biology and taxonomic classification.</title>
        <authorList>
            <person name="Goeker M."/>
        </authorList>
    </citation>
    <scope>NUCLEOTIDE SEQUENCE [LARGE SCALE GENOMIC DNA]</scope>
    <source>
        <strain evidence="2 3">DSM 22440</strain>
    </source>
</reference>
<keyword evidence="3" id="KW-1185">Reference proteome</keyword>
<keyword evidence="1" id="KW-1133">Transmembrane helix</keyword>
<feature type="transmembrane region" description="Helical" evidence="1">
    <location>
        <begin position="347"/>
        <end position="366"/>
    </location>
</feature>
<feature type="transmembrane region" description="Helical" evidence="1">
    <location>
        <begin position="305"/>
        <end position="326"/>
    </location>
</feature>
<comment type="caution">
    <text evidence="2">The sequence shown here is derived from an EMBL/GenBank/DDBJ whole genome shotgun (WGS) entry which is preliminary data.</text>
</comment>
<keyword evidence="1" id="KW-0472">Membrane</keyword>
<feature type="transmembrane region" description="Helical" evidence="1">
    <location>
        <begin position="282"/>
        <end position="299"/>
    </location>
</feature>
<feature type="transmembrane region" description="Helical" evidence="1">
    <location>
        <begin position="25"/>
        <end position="50"/>
    </location>
</feature>
<dbReference type="AlphaFoldDB" id="A0A2V3WBJ4"/>
<feature type="transmembrane region" description="Helical" evidence="1">
    <location>
        <begin position="56"/>
        <end position="73"/>
    </location>
</feature>
<dbReference type="Pfam" id="PF05975">
    <property type="entry name" value="EcsB"/>
    <property type="match status" value="1"/>
</dbReference>
<gene>
    <name evidence="2" type="ORF">DES38_10571</name>
</gene>
<proteinExistence type="predicted"/>
<accession>A0A2V3WBJ4</accession>
<evidence type="ECO:0000313" key="2">
    <source>
        <dbReference type="EMBL" id="PXW91450.1"/>
    </source>
</evidence>
<evidence type="ECO:0000313" key="3">
    <source>
        <dbReference type="Proteomes" id="UP000247922"/>
    </source>
</evidence>
<sequence length="404" mass="46879">MMDGEKLFNDRFKDHVKQSVRYLQYIFNGHIAIALIFLVAAGAVFYQSFLNALPDYFPVAAVISIILSLVVLYNPMQFMLKKADIVFLLPAQEQLTGYFIRGLLYSLMVQSYLSILVIGVLAPLFHIREHAVSFTALISLFVITKLIQFTVDWFILRIRHTEVQRYQRFLRFFVQVAIFYSVLSGITLAIIFSALLFGILIISLLSYSLKHVLALDLLIENDQRRKEVFYRIASLFTDVPELATTVKKRKFMVRLFTQHFPIRQTHTYRYLYQLTFMRSKDYLGIFVRLSFIGGLALYYTTIAWLAVVLSLLFIYLIGIQLLSLWYHHRTLIWLDLYPVSGELQRQALASLILRLLSITASVYLVVTMVQLSSWSGLIVGISSYVFVFLFVNMYLPRKLILNNT</sequence>
<dbReference type="RefSeq" id="WP_110251230.1">
    <property type="nucleotide sequence ID" value="NZ_QJJR01000005.1"/>
</dbReference>
<evidence type="ECO:0000256" key="1">
    <source>
        <dbReference type="SAM" id="Phobius"/>
    </source>
</evidence>
<feature type="transmembrane region" description="Helical" evidence="1">
    <location>
        <begin position="103"/>
        <end position="125"/>
    </location>
</feature>
<dbReference type="EMBL" id="QJJR01000005">
    <property type="protein sequence ID" value="PXW91450.1"/>
    <property type="molecule type" value="Genomic_DNA"/>
</dbReference>
<protein>
    <submittedName>
        <fullName evidence="2">ABC-2 type transport system permease protein</fullName>
    </submittedName>
</protein>
<dbReference type="PIRSF" id="PIRSF037259">
    <property type="entry name" value="EcsB_ABC"/>
    <property type="match status" value="1"/>
</dbReference>
<keyword evidence="1" id="KW-0812">Transmembrane</keyword>